<dbReference type="AlphaFoldDB" id="W6MQ17"/>
<protein>
    <recommendedName>
        <fullName evidence="2">BHLH domain-containing protein</fullName>
    </recommendedName>
</protein>
<organism evidence="3 4">
    <name type="scientific">Kuraishia capsulata CBS 1993</name>
    <dbReference type="NCBI Taxonomy" id="1382522"/>
    <lineage>
        <taxon>Eukaryota</taxon>
        <taxon>Fungi</taxon>
        <taxon>Dikarya</taxon>
        <taxon>Ascomycota</taxon>
        <taxon>Saccharomycotina</taxon>
        <taxon>Pichiomycetes</taxon>
        <taxon>Pichiales</taxon>
        <taxon>Pichiaceae</taxon>
        <taxon>Kuraishia</taxon>
    </lineage>
</organism>
<feature type="compositionally biased region" description="Basic and acidic residues" evidence="1">
    <location>
        <begin position="337"/>
        <end position="352"/>
    </location>
</feature>
<dbReference type="PROSITE" id="PS50888">
    <property type="entry name" value="BHLH"/>
    <property type="match status" value="1"/>
</dbReference>
<name>W6MQ17_9ASCO</name>
<dbReference type="GeneID" id="34522197"/>
<feature type="compositionally biased region" description="Polar residues" evidence="1">
    <location>
        <begin position="266"/>
        <end position="275"/>
    </location>
</feature>
<dbReference type="InterPro" id="IPR057071">
    <property type="entry name" value="bHLH_INO2"/>
</dbReference>
<dbReference type="InterPro" id="IPR036638">
    <property type="entry name" value="HLH_DNA-bd_sf"/>
</dbReference>
<sequence length="424" mass="47120">MSMTSPQPVSLSPFEYSTPAGAHTGDDYFSTDMDFDTAYQLMTGDGKAGFDGAIGSPVSLRTAEEAANSGLRTPTDKPHVVHPQPSTPANTFGEATEGADDPYRSFEYHRNQILKGSGVSMPFASPRLNQLSTQSAIVSPNTRNILHSINSLNSQNTQFQLSDSGYELLSITETSALEQFLDSIVDDTKLSLLSKHWSSIDPLANGRKHALPPHLQQQLHGHQNFYPQPELDLPLKLQSQNMNRNAVSLPKHHMISLTPSNPATAVNSVLPSGANSPRKDLPSYSDDQLRNHLSHVFAPDRKPETSQTFQRRLPDESAREDSEEPRRDKLKKSLLTSDEKRRHHTSSEQKRRSVIREAYDVLVDMVSGADAIVTMDEVKNPKKRKTNEAKRAMSKSLVMNKAVNEIRALISLNSQLRYLIENTK</sequence>
<feature type="region of interest" description="Disordered" evidence="1">
    <location>
        <begin position="266"/>
        <end position="352"/>
    </location>
</feature>
<feature type="compositionally biased region" description="Basic and acidic residues" evidence="1">
    <location>
        <begin position="312"/>
        <end position="327"/>
    </location>
</feature>
<reference evidence="3" key="2">
    <citation type="submission" date="2014-02" db="EMBL/GenBank/DDBJ databases">
        <title>Complete DNA sequence of /Kuraishia capsulata/ illustrates novel genomic features among budding yeasts (/Saccharomycotina/).</title>
        <authorList>
            <person name="Morales L."/>
            <person name="Noel B."/>
            <person name="Porcel B."/>
            <person name="Marcet-Houben M."/>
            <person name="Hullo M-F."/>
            <person name="Sacerdot C."/>
            <person name="Tekaia F."/>
            <person name="Leh-Louis V."/>
            <person name="Despons L."/>
            <person name="Khanna V."/>
            <person name="Aury J-M."/>
            <person name="Barbe V."/>
            <person name="Couloux A."/>
            <person name="Labadie K."/>
            <person name="Pelletier E."/>
            <person name="Souciet J-L."/>
            <person name="Boekhout T."/>
            <person name="Gabaldon T."/>
            <person name="Wincker P."/>
            <person name="Dujon B."/>
        </authorList>
    </citation>
    <scope>NUCLEOTIDE SEQUENCE</scope>
    <source>
        <strain evidence="3">CBS 1993</strain>
    </source>
</reference>
<dbReference type="Pfam" id="PF23179">
    <property type="entry name" value="bHLH_INO2"/>
    <property type="match status" value="1"/>
</dbReference>
<gene>
    <name evidence="3" type="ORF">KUCA_T00004804001</name>
</gene>
<evidence type="ECO:0000313" key="4">
    <source>
        <dbReference type="Proteomes" id="UP000019384"/>
    </source>
</evidence>
<reference evidence="3" key="1">
    <citation type="submission" date="2013-12" db="EMBL/GenBank/DDBJ databases">
        <authorList>
            <person name="Genoscope - CEA"/>
        </authorList>
    </citation>
    <scope>NUCLEOTIDE SEQUENCE</scope>
    <source>
        <strain evidence="3">CBS 1993</strain>
    </source>
</reference>
<accession>W6MQ17</accession>
<dbReference type="SUPFAM" id="SSF47459">
    <property type="entry name" value="HLH, helix-loop-helix DNA-binding domain"/>
    <property type="match status" value="1"/>
</dbReference>
<evidence type="ECO:0000256" key="1">
    <source>
        <dbReference type="SAM" id="MobiDB-lite"/>
    </source>
</evidence>
<dbReference type="STRING" id="1382522.W6MQ17"/>
<evidence type="ECO:0000259" key="2">
    <source>
        <dbReference type="PROSITE" id="PS50888"/>
    </source>
</evidence>
<dbReference type="OrthoDB" id="3981286at2759"/>
<dbReference type="GO" id="GO:0046983">
    <property type="term" value="F:protein dimerization activity"/>
    <property type="evidence" value="ECO:0007669"/>
    <property type="project" value="InterPro"/>
</dbReference>
<dbReference type="RefSeq" id="XP_022460809.1">
    <property type="nucleotide sequence ID" value="XM_022605926.1"/>
</dbReference>
<dbReference type="EMBL" id="HG793130">
    <property type="protein sequence ID" value="CDK28819.1"/>
    <property type="molecule type" value="Genomic_DNA"/>
</dbReference>
<feature type="region of interest" description="Disordered" evidence="1">
    <location>
        <begin position="64"/>
        <end position="96"/>
    </location>
</feature>
<dbReference type="InterPro" id="IPR011598">
    <property type="entry name" value="bHLH_dom"/>
</dbReference>
<dbReference type="Proteomes" id="UP000019384">
    <property type="component" value="Unassembled WGS sequence"/>
</dbReference>
<evidence type="ECO:0000313" key="3">
    <source>
        <dbReference type="EMBL" id="CDK28819.1"/>
    </source>
</evidence>
<proteinExistence type="predicted"/>
<dbReference type="Gene3D" id="4.10.280.10">
    <property type="entry name" value="Helix-loop-helix DNA-binding domain"/>
    <property type="match status" value="1"/>
</dbReference>
<feature type="domain" description="BHLH" evidence="2">
    <location>
        <begin position="339"/>
        <end position="409"/>
    </location>
</feature>
<keyword evidence="4" id="KW-1185">Reference proteome</keyword>
<dbReference type="HOGENOM" id="CLU_731775_0_0_1"/>